<evidence type="ECO:0000313" key="5">
    <source>
        <dbReference type="Proteomes" id="UP000054015"/>
    </source>
</evidence>
<protein>
    <submittedName>
        <fullName evidence="3">SSV1 integrase</fullName>
    </submittedName>
</protein>
<accession>A0A101DED8</accession>
<reference evidence="5 6" key="2">
    <citation type="journal article" date="2015" name="MBio">
        <title>Genome-Resolved Metagenomic Analysis Reveals Roles for Candidate Phyla and Other Microbial Community Members in Biogeochemical Transformations in Oil Reservoirs.</title>
        <authorList>
            <person name="Hu P."/>
            <person name="Tom L."/>
            <person name="Singh A."/>
            <person name="Thomas B.C."/>
            <person name="Baker B.J."/>
            <person name="Piceno Y.M."/>
            <person name="Andersen G.L."/>
            <person name="Banfield J.F."/>
        </authorList>
    </citation>
    <scope>NUCLEOTIDE SEQUENCE [LARGE SCALE GENOMIC DNA]</scope>
</reference>
<dbReference type="InterPro" id="IPR013762">
    <property type="entry name" value="Integrase-like_cat_sf"/>
</dbReference>
<evidence type="ECO:0000313" key="3">
    <source>
        <dbReference type="EMBL" id="KUJ93998.1"/>
    </source>
</evidence>
<dbReference type="SUPFAM" id="SSF56349">
    <property type="entry name" value="DNA breaking-rejoining enzymes"/>
    <property type="match status" value="1"/>
</dbReference>
<reference evidence="3" key="1">
    <citation type="journal article" date="2015" name="MBio">
        <title>Genome-resolved metagenomic analysis reveals roles for candidate phyla and other microbial community members in biogeochemical transformations in oil reservoirs.</title>
        <authorList>
            <person name="Hu P."/>
            <person name="Tom L."/>
            <person name="Singh A."/>
            <person name="Thomas B.C."/>
            <person name="Baker B.J."/>
            <person name="Piceno Y.M."/>
            <person name="Andersen G.L."/>
            <person name="Banfield J.F."/>
        </authorList>
    </citation>
    <scope>NUCLEOTIDE SEQUENCE [LARGE SCALE GENOMIC DNA]</scope>
    <source>
        <strain evidence="4">49_2300</strain>
        <strain evidence="3">49_95</strain>
    </source>
</reference>
<comment type="caution">
    <text evidence="3">The sequence shown here is derived from an EMBL/GenBank/DDBJ whole genome shotgun (WGS) entry which is preliminary data.</text>
</comment>
<dbReference type="GO" id="GO:0015074">
    <property type="term" value="P:DNA integration"/>
    <property type="evidence" value="ECO:0007669"/>
    <property type="project" value="InterPro"/>
</dbReference>
<dbReference type="Proteomes" id="UP000054015">
    <property type="component" value="Unassembled WGS sequence"/>
</dbReference>
<dbReference type="PATRIC" id="fig|2234.6.peg.1234"/>
<dbReference type="EMBL" id="LGEX01000014">
    <property type="protein sequence ID" value="KUK07028.1"/>
    <property type="molecule type" value="Genomic_DNA"/>
</dbReference>
<evidence type="ECO:0000313" key="4">
    <source>
        <dbReference type="EMBL" id="KUK07028.1"/>
    </source>
</evidence>
<dbReference type="Pfam" id="PF16795">
    <property type="entry name" value="Phage_integr_3"/>
    <property type="match status" value="1"/>
</dbReference>
<dbReference type="Proteomes" id="UP000054307">
    <property type="component" value="Unassembled WGS sequence"/>
</dbReference>
<dbReference type="GO" id="GO:0003677">
    <property type="term" value="F:DNA binding"/>
    <property type="evidence" value="ECO:0007669"/>
    <property type="project" value="InterPro"/>
</dbReference>
<feature type="domain" description="Integrase SSV1 C-terminal" evidence="2">
    <location>
        <begin position="169"/>
        <end position="327"/>
    </location>
</feature>
<evidence type="ECO:0000313" key="6">
    <source>
        <dbReference type="Proteomes" id="UP000054307"/>
    </source>
</evidence>
<evidence type="ECO:0000259" key="2">
    <source>
        <dbReference type="Pfam" id="PF16795"/>
    </source>
</evidence>
<evidence type="ECO:0000256" key="1">
    <source>
        <dbReference type="ARBA" id="ARBA00023172"/>
    </source>
</evidence>
<dbReference type="GO" id="GO:0006310">
    <property type="term" value="P:DNA recombination"/>
    <property type="evidence" value="ECO:0007669"/>
    <property type="project" value="UniProtKB-KW"/>
</dbReference>
<dbReference type="InterPro" id="IPR011010">
    <property type="entry name" value="DNA_brk_join_enz"/>
</dbReference>
<dbReference type="InterPro" id="IPR031857">
    <property type="entry name" value="Integrase_SSV1_C"/>
</dbReference>
<sequence>MMGPPRFELGSPAPKALFSEIEQPEKRFSQKEVDGLVLVEGADLKTLIREDLGSIYTKLRGKRGNISKRAVENVIKSGEAQGFLKYMQVKGTSTLTIRDMLSAMDRLLPEDIFTPEDLEDVETTKYLTRFLQNFFTYLDVKKGVDKLNGYKLSMWRRAIPKPEEGVEEIYPSDKDVVKAFEKCSDSFKPHFKLLAYSGMRLAQLLRVLESFDEDKIVIDGKVARYPLGHISKGSKKGYWMFFPATFVDELRQIGGRSYSYDYLRRELIIGKVTPKRLRKWQANFLVENGVDPQVVDFIQGRATLSIGSTHYFKMTKMATKAYSKVVDRFPI</sequence>
<keyword evidence="1" id="KW-0233">DNA recombination</keyword>
<dbReference type="Gene3D" id="1.10.443.10">
    <property type="entry name" value="Intergrase catalytic core"/>
    <property type="match status" value="1"/>
</dbReference>
<dbReference type="AlphaFoldDB" id="A0A101DED8"/>
<proteinExistence type="predicted"/>
<organism evidence="3 6">
    <name type="scientific">Archaeoglobus fulgidus</name>
    <dbReference type="NCBI Taxonomy" id="2234"/>
    <lineage>
        <taxon>Archaea</taxon>
        <taxon>Methanobacteriati</taxon>
        <taxon>Methanobacteriota</taxon>
        <taxon>Archaeoglobi</taxon>
        <taxon>Archaeoglobales</taxon>
        <taxon>Archaeoglobaceae</taxon>
        <taxon>Archaeoglobus</taxon>
    </lineage>
</organism>
<gene>
    <name evidence="3" type="ORF">XD40_0819</name>
    <name evidence="4" type="ORF">XD48_0740</name>
</gene>
<dbReference type="EMBL" id="LGEQ01000011">
    <property type="protein sequence ID" value="KUJ93998.1"/>
    <property type="molecule type" value="Genomic_DNA"/>
</dbReference>
<name>A0A101DED8_ARCFL</name>